<protein>
    <recommendedName>
        <fullName evidence="15">Endo-1,3-beta-glucanase btgC</fullName>
    </recommendedName>
    <alternativeName>
        <fullName evidence="14">Laminarinase btgC</fullName>
    </alternativeName>
</protein>
<comment type="function">
    <text evidence="13">Glucanases play a role in cell expansion during growth, in cell-cell fusion during mating, and in spore release during sporulation. This enzyme may be involved in beta-glucan degradation. Active on laminarin and lichenan.</text>
</comment>
<keyword evidence="17" id="KW-1185">Reference proteome</keyword>
<dbReference type="SUPFAM" id="SSF51445">
    <property type="entry name" value="(Trans)glycosidases"/>
    <property type="match status" value="1"/>
</dbReference>
<evidence type="ECO:0000256" key="4">
    <source>
        <dbReference type="ARBA" id="ARBA00022512"/>
    </source>
</evidence>
<sequence length="308" mass="34746">MSLKTNRILALTGGEVNSKTLNGLQNLFGRILKQGIHGLCFTPYVEGQKPGSQLTEKQIRRRLKIIKPYTNWVRSFSCTDGNELIPVIAKELGMKTFAGAWLGTDLEVNKKEIENLVKLAKSGHVDMASVGNEVLFRKDLTETQLLEYIQDVKQQIPDTTLTYVDAYHQFSTTPKLIELSDVVSVNCYPYWEGCSIDYALIYIKDMYQQTKKIAQGKPVIIAETGWPSVGEPLHDAVPSFENAIKAFANTQLWARDEGVDLFYFSAFDESWKIGEEGTVGAHWGLWDKNEQAKYHKTGFLSKKIKAII</sequence>
<keyword evidence="6" id="KW-0732">Signal</keyword>
<evidence type="ECO:0000256" key="2">
    <source>
        <dbReference type="ARBA" id="ARBA00004236"/>
    </source>
</evidence>
<evidence type="ECO:0000256" key="11">
    <source>
        <dbReference type="ARBA" id="ARBA00023316"/>
    </source>
</evidence>
<evidence type="ECO:0000256" key="7">
    <source>
        <dbReference type="ARBA" id="ARBA00022801"/>
    </source>
</evidence>
<dbReference type="RefSeq" id="WP_344739966.1">
    <property type="nucleotide sequence ID" value="NZ_BAABAY010000001.1"/>
</dbReference>
<evidence type="ECO:0000313" key="17">
    <source>
        <dbReference type="Proteomes" id="UP001610100"/>
    </source>
</evidence>
<evidence type="ECO:0000256" key="9">
    <source>
        <dbReference type="ARBA" id="ARBA00023180"/>
    </source>
</evidence>
<proteinExistence type="predicted"/>
<dbReference type="PANTHER" id="PTHR16631">
    <property type="entry name" value="GLUCAN 1,3-BETA-GLUCOSIDASE"/>
    <property type="match status" value="1"/>
</dbReference>
<evidence type="ECO:0000313" key="16">
    <source>
        <dbReference type="EMBL" id="MFH6771085.1"/>
    </source>
</evidence>
<evidence type="ECO:0000256" key="1">
    <source>
        <dbReference type="ARBA" id="ARBA00004191"/>
    </source>
</evidence>
<dbReference type="GO" id="GO:0016787">
    <property type="term" value="F:hydrolase activity"/>
    <property type="evidence" value="ECO:0007669"/>
    <property type="project" value="UniProtKB-KW"/>
</dbReference>
<dbReference type="InterPro" id="IPR017853">
    <property type="entry name" value="GH"/>
</dbReference>
<name>A0ABW7MW91_9FLAO</name>
<gene>
    <name evidence="16" type="ORF">V8G58_03995</name>
</gene>
<evidence type="ECO:0000256" key="15">
    <source>
        <dbReference type="ARBA" id="ARBA00043078"/>
    </source>
</evidence>
<evidence type="ECO:0000256" key="6">
    <source>
        <dbReference type="ARBA" id="ARBA00022729"/>
    </source>
</evidence>
<keyword evidence="7 16" id="KW-0378">Hydrolase</keyword>
<dbReference type="EMBL" id="JBAWKB010000001">
    <property type="protein sequence ID" value="MFH6771085.1"/>
    <property type="molecule type" value="Genomic_DNA"/>
</dbReference>
<keyword evidence="10" id="KW-0119">Carbohydrate metabolism</keyword>
<evidence type="ECO:0000256" key="8">
    <source>
        <dbReference type="ARBA" id="ARBA00023136"/>
    </source>
</evidence>
<evidence type="ECO:0000256" key="3">
    <source>
        <dbReference type="ARBA" id="ARBA00022475"/>
    </source>
</evidence>
<keyword evidence="8" id="KW-0472">Membrane</keyword>
<evidence type="ECO:0000256" key="14">
    <source>
        <dbReference type="ARBA" id="ARBA00042373"/>
    </source>
</evidence>
<dbReference type="PANTHER" id="PTHR16631:SF17">
    <property type="entry name" value="GLUCAN ENDO-1,3-BETA-GLUCOSIDASE BTGC"/>
    <property type="match status" value="1"/>
</dbReference>
<dbReference type="Gene3D" id="3.20.20.80">
    <property type="entry name" value="Glycosidases"/>
    <property type="match status" value="1"/>
</dbReference>
<reference evidence="16 17" key="1">
    <citation type="submission" date="2024-02" db="EMBL/GenBank/DDBJ databases">
        <title>A Gaetbulibacter species isolated from tidal flats and genomic insights of their niches.</title>
        <authorList>
            <person name="Ye Y."/>
        </authorList>
    </citation>
    <scope>NUCLEOTIDE SEQUENCE [LARGE SCALE GENOMIC DNA]</scope>
    <source>
        <strain evidence="16 17">KYW382</strain>
    </source>
</reference>
<accession>A0ABW7MW91</accession>
<keyword evidence="11" id="KW-0961">Cell wall biogenesis/degradation</keyword>
<dbReference type="Pfam" id="PF00332">
    <property type="entry name" value="Glyco_hydro_17"/>
    <property type="match status" value="1"/>
</dbReference>
<dbReference type="InterPro" id="IPR050732">
    <property type="entry name" value="Beta-glucan_modifiers"/>
</dbReference>
<organism evidence="16 17">
    <name type="scientific">Gaetbulibacter aestuarii</name>
    <dbReference type="NCBI Taxonomy" id="1502358"/>
    <lineage>
        <taxon>Bacteria</taxon>
        <taxon>Pseudomonadati</taxon>
        <taxon>Bacteroidota</taxon>
        <taxon>Flavobacteriia</taxon>
        <taxon>Flavobacteriales</taxon>
        <taxon>Flavobacteriaceae</taxon>
        <taxon>Gaetbulibacter</taxon>
    </lineage>
</organism>
<dbReference type="InterPro" id="IPR000490">
    <property type="entry name" value="Glyco_hydro_17"/>
</dbReference>
<evidence type="ECO:0000256" key="10">
    <source>
        <dbReference type="ARBA" id="ARBA00023277"/>
    </source>
</evidence>
<keyword evidence="5" id="KW-0964">Secreted</keyword>
<keyword evidence="3" id="KW-1003">Cell membrane</keyword>
<keyword evidence="12" id="KW-0624">Polysaccharide degradation</keyword>
<comment type="subcellular location">
    <subcellularLocation>
        <location evidence="2">Cell membrane</location>
    </subcellularLocation>
    <subcellularLocation>
        <location evidence="1">Secreted</location>
        <location evidence="1">Cell wall</location>
    </subcellularLocation>
</comment>
<evidence type="ECO:0000256" key="5">
    <source>
        <dbReference type="ARBA" id="ARBA00022525"/>
    </source>
</evidence>
<keyword evidence="4" id="KW-0134">Cell wall</keyword>
<dbReference type="Proteomes" id="UP001610100">
    <property type="component" value="Unassembled WGS sequence"/>
</dbReference>
<comment type="caution">
    <text evidence="16">The sequence shown here is derived from an EMBL/GenBank/DDBJ whole genome shotgun (WGS) entry which is preliminary data.</text>
</comment>
<evidence type="ECO:0000256" key="12">
    <source>
        <dbReference type="ARBA" id="ARBA00023326"/>
    </source>
</evidence>
<evidence type="ECO:0000256" key="13">
    <source>
        <dbReference type="ARBA" id="ARBA00037649"/>
    </source>
</evidence>
<keyword evidence="9" id="KW-0325">Glycoprotein</keyword>